<feature type="compositionally biased region" description="Basic and acidic residues" evidence="1">
    <location>
        <begin position="171"/>
        <end position="184"/>
    </location>
</feature>
<feature type="domain" description="Myb/SANT-like" evidence="2">
    <location>
        <begin position="476"/>
        <end position="570"/>
    </location>
</feature>
<dbReference type="Pfam" id="PF05623">
    <property type="entry name" value="DUF789"/>
    <property type="match status" value="1"/>
</dbReference>
<evidence type="ECO:0000313" key="3">
    <source>
        <dbReference type="EMBL" id="KAF3436498.1"/>
    </source>
</evidence>
<dbReference type="PANTHER" id="PTHR46929:SF33">
    <property type="entry name" value="L10-INTERACTING MYB DOMAIN-CONTAINING PROTEIN-LIKE ISOFORM X1"/>
    <property type="match status" value="1"/>
</dbReference>
<feature type="region of interest" description="Disordered" evidence="1">
    <location>
        <begin position="1"/>
        <end position="20"/>
    </location>
</feature>
<comment type="caution">
    <text evidence="3">The sequence shown here is derived from an EMBL/GenBank/DDBJ whole genome shotgun (WGS) entry which is preliminary data.</text>
</comment>
<protein>
    <recommendedName>
        <fullName evidence="2">Myb/SANT-like domain-containing protein</fullName>
    </recommendedName>
</protein>
<accession>A0A8K0GTI4</accession>
<dbReference type="PANTHER" id="PTHR46929">
    <property type="entry name" value="EXPRESSED PROTEIN"/>
    <property type="match status" value="1"/>
</dbReference>
<dbReference type="InterPro" id="IPR008507">
    <property type="entry name" value="DUF789"/>
</dbReference>
<dbReference type="EMBL" id="VOIH02000010">
    <property type="protein sequence ID" value="KAF3436498.1"/>
    <property type="molecule type" value="Genomic_DNA"/>
</dbReference>
<evidence type="ECO:0000313" key="4">
    <source>
        <dbReference type="Proteomes" id="UP000796880"/>
    </source>
</evidence>
<dbReference type="OrthoDB" id="1937145at2759"/>
<keyword evidence="4" id="KW-1185">Reference proteome</keyword>
<evidence type="ECO:0000256" key="1">
    <source>
        <dbReference type="SAM" id="MobiDB-lite"/>
    </source>
</evidence>
<reference evidence="3" key="1">
    <citation type="submission" date="2020-03" db="EMBL/GenBank/DDBJ databases">
        <title>A high-quality chromosome-level genome assembly of a woody plant with both climbing and erect habits, Rhamnella rubrinervis.</title>
        <authorList>
            <person name="Lu Z."/>
            <person name="Yang Y."/>
            <person name="Zhu X."/>
            <person name="Sun Y."/>
        </authorList>
    </citation>
    <scope>NUCLEOTIDE SEQUENCE</scope>
    <source>
        <strain evidence="3">BYM</strain>
        <tissue evidence="3">Leaf</tissue>
    </source>
</reference>
<dbReference type="Pfam" id="PF12776">
    <property type="entry name" value="Myb_DNA-bind_3"/>
    <property type="match status" value="2"/>
</dbReference>
<feature type="compositionally biased region" description="Polar residues" evidence="1">
    <location>
        <begin position="65"/>
        <end position="80"/>
    </location>
</feature>
<proteinExistence type="predicted"/>
<dbReference type="AlphaFoldDB" id="A0A8K0GTI4"/>
<evidence type="ECO:0000259" key="2">
    <source>
        <dbReference type="Pfam" id="PF12776"/>
    </source>
</evidence>
<organism evidence="3 4">
    <name type="scientific">Rhamnella rubrinervis</name>
    <dbReference type="NCBI Taxonomy" id="2594499"/>
    <lineage>
        <taxon>Eukaryota</taxon>
        <taxon>Viridiplantae</taxon>
        <taxon>Streptophyta</taxon>
        <taxon>Embryophyta</taxon>
        <taxon>Tracheophyta</taxon>
        <taxon>Spermatophyta</taxon>
        <taxon>Magnoliopsida</taxon>
        <taxon>eudicotyledons</taxon>
        <taxon>Gunneridae</taxon>
        <taxon>Pentapetalae</taxon>
        <taxon>rosids</taxon>
        <taxon>fabids</taxon>
        <taxon>Rosales</taxon>
        <taxon>Rhamnaceae</taxon>
        <taxon>rhamnoid group</taxon>
        <taxon>Rhamneae</taxon>
        <taxon>Rhamnella</taxon>
    </lineage>
</organism>
<sequence length="955" mass="109977">MSNSGGFAVTRTHGTDRFYNPPAVRRHQQLLLQQQQLQRQLQRPLKSEAQVDSPEAETRTDSDESTLSRPNSVCSSSPPRNVNFTNLDRLMESVTPFVPAQFFSEARIRGWRAREADLQPSFCLGDLWESFREWSVYGVGVPLLLNGSDSVRQYYVPSLSGIQLYIDPHRLRRPGEDSDAESSRETSSAGSSDCEAERRVKGVDGVWVQHNLMNLNSQRLSRITLRDKHPMSSSSDETEVYNSNGLLVFEYFEQEQPHHRQPLYDKISNLASQFPELLMYRSCDLLPTSWISVAWYPIYRIPVGPTLQSLDASFLTFHSLSTHSRSKNQPQLHAPNGRKVYGVDASSKISLPVFGLASYKLRGSILTPSGDHEWQQATSLLQAADNWLRRLQKELRSPMWRNEAGKKKKEPWPLIGHITSTIDSLIRENLIPEIAETQSITTSSRSCLSIPRGKNQNCRRMGIQARSSSDRLRTVWTPEMDRYFIDLMVEQVTKGNKFDDHLFSKRAWKHMTNLFNSKFKFQYEKDVLKNRHKTLRNLYKAVKNLLDQKGFTWDEARQMITADNNVWDEYIRAHPDARSFRIKSIPYYSDLCLIYRDAKKGSNMPEEESLPSCDNGTTAVMQPKEVSDREAQALQDIMIDEDYGISLLQKDVDVTPQAMQNATLTTVGSRTRTYWQPPMDRYFIDLMLDQVHNGGRVDGVFRKQAWMEMIALFNAKFGFNYDMDVLKNRYKTLRRQYNVIKNLLDLDGFVWDDMRQMVTADDYVWQDYIKAHTDARQFMTRPIPYYKDLCIICDSSFDERDWSSGQDLEQQNEEDPRSCGGLNSNHSPAASVSSEDNVGDVLESDHIWQKNKRQLEDWSNVGHPKRARDKDEGVASALREMATAVSSLSDKKKNDENSISIENVIKAVQALTDMDEDLVLDACDFLEDEKKAKTFMTLDVKLRKKWLLRKLRPQA</sequence>
<feature type="region of interest" description="Disordered" evidence="1">
    <location>
        <begin position="171"/>
        <end position="197"/>
    </location>
</feature>
<dbReference type="InterPro" id="IPR024752">
    <property type="entry name" value="Myb/SANT-like_dom"/>
</dbReference>
<feature type="domain" description="Myb/SANT-like" evidence="2">
    <location>
        <begin position="674"/>
        <end position="768"/>
    </location>
</feature>
<feature type="region of interest" description="Disordered" evidence="1">
    <location>
        <begin position="35"/>
        <end position="80"/>
    </location>
</feature>
<dbReference type="Proteomes" id="UP000796880">
    <property type="component" value="Unassembled WGS sequence"/>
</dbReference>
<feature type="region of interest" description="Disordered" evidence="1">
    <location>
        <begin position="802"/>
        <end position="836"/>
    </location>
</feature>
<gene>
    <name evidence="3" type="ORF">FNV43_RR23590</name>
</gene>
<feature type="compositionally biased region" description="Polar residues" evidence="1">
    <location>
        <begin position="821"/>
        <end position="836"/>
    </location>
</feature>
<name>A0A8K0GTI4_9ROSA</name>